<dbReference type="EMBL" id="JBHSLI010000003">
    <property type="protein sequence ID" value="MFC5293377.1"/>
    <property type="molecule type" value="Genomic_DNA"/>
</dbReference>
<reference evidence="2" key="1">
    <citation type="journal article" date="2019" name="Int. J. Syst. Evol. Microbiol.">
        <title>The Global Catalogue of Microorganisms (GCM) 10K type strain sequencing project: providing services to taxonomists for standard genome sequencing and annotation.</title>
        <authorList>
            <consortium name="The Broad Institute Genomics Platform"/>
            <consortium name="The Broad Institute Genome Sequencing Center for Infectious Disease"/>
            <person name="Wu L."/>
            <person name="Ma J."/>
        </authorList>
    </citation>
    <scope>NUCLEOTIDE SEQUENCE [LARGE SCALE GENOMIC DNA]</scope>
    <source>
        <strain evidence="2">CGMCC 1.15643</strain>
    </source>
</reference>
<gene>
    <name evidence="1" type="ORF">ACFPK2_10295</name>
</gene>
<keyword evidence="2" id="KW-1185">Reference proteome</keyword>
<comment type="caution">
    <text evidence="1">The sequence shown here is derived from an EMBL/GenBank/DDBJ whole genome shotgun (WGS) entry which is preliminary data.</text>
</comment>
<evidence type="ECO:0000313" key="2">
    <source>
        <dbReference type="Proteomes" id="UP001595976"/>
    </source>
</evidence>
<proteinExistence type="predicted"/>
<dbReference type="RefSeq" id="WP_158444466.1">
    <property type="nucleotide sequence ID" value="NZ_JAOAOS010000017.1"/>
</dbReference>
<protein>
    <submittedName>
        <fullName evidence="1">Uncharacterized protein</fullName>
    </submittedName>
</protein>
<accession>A0ABW0F2I6</accession>
<evidence type="ECO:0000313" key="1">
    <source>
        <dbReference type="EMBL" id="MFC5293377.1"/>
    </source>
</evidence>
<organism evidence="1 2">
    <name type="scientific">Bosea minatitlanensis</name>
    <dbReference type="NCBI Taxonomy" id="128782"/>
    <lineage>
        <taxon>Bacteria</taxon>
        <taxon>Pseudomonadati</taxon>
        <taxon>Pseudomonadota</taxon>
        <taxon>Alphaproteobacteria</taxon>
        <taxon>Hyphomicrobiales</taxon>
        <taxon>Boseaceae</taxon>
        <taxon>Bosea</taxon>
    </lineage>
</organism>
<dbReference type="Proteomes" id="UP001595976">
    <property type="component" value="Unassembled WGS sequence"/>
</dbReference>
<name>A0ABW0F2I6_9HYPH</name>
<sequence length="80" mass="8969">MAGATSVAQHLIEQPGTTDLIVRTVFAGTRSKVEELCRKAVHRWRLAGWAVLHAPIEQPEGLDLHEHEATFYLAVDNRRP</sequence>